<dbReference type="Pfam" id="PF13439">
    <property type="entry name" value="Glyco_transf_4"/>
    <property type="match status" value="1"/>
</dbReference>
<gene>
    <name evidence="2" type="ORF">HPS55_01040</name>
</gene>
<dbReference type="Gene3D" id="3.40.50.2000">
    <property type="entry name" value="Glycogen Phosphorylase B"/>
    <property type="match status" value="1"/>
</dbReference>
<evidence type="ECO:0000313" key="2">
    <source>
        <dbReference type="EMBL" id="NPE12930.1"/>
    </source>
</evidence>
<dbReference type="SUPFAM" id="SSF53756">
    <property type="entry name" value="UDP-Glycosyltransferase/glycogen phosphorylase"/>
    <property type="match status" value="1"/>
</dbReference>
<name>A0ABX2ARB0_9BACT</name>
<proteinExistence type="predicted"/>
<sequence>MRILHFHPDGNKTIAEYVALLCRVMGEYAEVAAANDIKSLTRQIKQKRPDIIHLHGCWTMQNAIAAMIAKRKLIRTVITPHGQLEPWIIRQHYIRKKLPRILLYQKTIVNRAYSVIVMGKMEEFHLKQLKWNPRIETAYNSIITDTITEEDMCRTIYGIYDKVMNTDILKLMNRETINATSALIKAGLTGNHLWLNDHEYGLFRTPNNIEWDKLTAYVHQEGISDVVTKGIDVLELPQPDTAPTEKPFYHPKNLISPEPLSASISIKKDKGNSKDNKETACGNIFSYTDTLYFTEMMRNVRKLTSRRRLTLSHIVETADTLRTRAIDEGKAGEILRGKRLYKFTGRIMQLLADMTGLEEGFMPVPPINDRQTNRIKTIINKHLEI</sequence>
<feature type="domain" description="Glycosyltransferase subfamily 4-like N-terminal" evidence="1">
    <location>
        <begin position="37"/>
        <end position="145"/>
    </location>
</feature>
<organism evidence="2 3">
    <name type="scientific">Xylanibacter rodentium</name>
    <dbReference type="NCBI Taxonomy" id="2736289"/>
    <lineage>
        <taxon>Bacteria</taxon>
        <taxon>Pseudomonadati</taxon>
        <taxon>Bacteroidota</taxon>
        <taxon>Bacteroidia</taxon>
        <taxon>Bacteroidales</taxon>
        <taxon>Prevotellaceae</taxon>
        <taxon>Xylanibacter</taxon>
    </lineage>
</organism>
<evidence type="ECO:0000313" key="3">
    <source>
        <dbReference type="Proteomes" id="UP001193734"/>
    </source>
</evidence>
<comment type="caution">
    <text evidence="2">The sequence shown here is derived from an EMBL/GenBank/DDBJ whole genome shotgun (WGS) entry which is preliminary data.</text>
</comment>
<dbReference type="Proteomes" id="UP001193734">
    <property type="component" value="Unassembled WGS sequence"/>
</dbReference>
<dbReference type="InterPro" id="IPR028098">
    <property type="entry name" value="Glyco_trans_4-like_N"/>
</dbReference>
<accession>A0ABX2ARB0</accession>
<evidence type="ECO:0000259" key="1">
    <source>
        <dbReference type="Pfam" id="PF13439"/>
    </source>
</evidence>
<dbReference type="EMBL" id="JABKKE010000001">
    <property type="protein sequence ID" value="NPE12930.1"/>
    <property type="molecule type" value="Genomic_DNA"/>
</dbReference>
<dbReference type="RefSeq" id="WP_172173743.1">
    <property type="nucleotide sequence ID" value="NZ_CASGIA010000003.1"/>
</dbReference>
<protein>
    <submittedName>
        <fullName evidence="2">Glycosyltransferase</fullName>
    </submittedName>
</protein>
<dbReference type="GeneID" id="82156342"/>
<reference evidence="2 3" key="1">
    <citation type="submission" date="2020-05" db="EMBL/GenBank/DDBJ databases">
        <title>Distinct polysaccharide utilization as determinants for interspecies competition between intestinal Prevotella spp.</title>
        <authorList>
            <person name="Galvez E.J.C."/>
            <person name="Iljazovic A."/>
            <person name="Strowig T."/>
        </authorList>
    </citation>
    <scope>NUCLEOTIDE SEQUENCE [LARGE SCALE GENOMIC DNA]</scope>
    <source>
        <strain evidence="2 3">PROD</strain>
    </source>
</reference>
<keyword evidence="3" id="KW-1185">Reference proteome</keyword>